<dbReference type="Pfam" id="PF01904">
    <property type="entry name" value="DUF72"/>
    <property type="match status" value="1"/>
</dbReference>
<dbReference type="InterPro" id="IPR036520">
    <property type="entry name" value="UPF0759_sf"/>
</dbReference>
<dbReference type="SUPFAM" id="SSF117396">
    <property type="entry name" value="TM1631-like"/>
    <property type="match status" value="1"/>
</dbReference>
<evidence type="ECO:0000313" key="1">
    <source>
        <dbReference type="EMBL" id="RAS25813.1"/>
    </source>
</evidence>
<dbReference type="InterPro" id="IPR002763">
    <property type="entry name" value="DUF72"/>
</dbReference>
<protein>
    <submittedName>
        <fullName evidence="1">Uncharacterized protein YecE (DUF72 family)</fullName>
    </submittedName>
</protein>
<organism evidence="1 2">
    <name type="scientific">Paraburkholderia bryophila</name>
    <dbReference type="NCBI Taxonomy" id="420952"/>
    <lineage>
        <taxon>Bacteria</taxon>
        <taxon>Pseudomonadati</taxon>
        <taxon>Pseudomonadota</taxon>
        <taxon>Betaproteobacteria</taxon>
        <taxon>Burkholderiales</taxon>
        <taxon>Burkholderiaceae</taxon>
        <taxon>Paraburkholderia</taxon>
    </lineage>
</organism>
<comment type="caution">
    <text evidence="1">The sequence shown here is derived from an EMBL/GenBank/DDBJ whole genome shotgun (WGS) entry which is preliminary data.</text>
</comment>
<proteinExistence type="predicted"/>
<sequence>MRREVVAYNDLGRAAVGAGGAIHTASLMDIQCGTAGWTDKTLIACKRFYPRGSSSAEARLRFYASQFPLVEVDSAYYAMPSASNAQLWTERTPEGFTFNFKAFRLFTGHQTSPDALPKDIAMALPAGITGPRKKNVYYRDMPAEILDELWRRYLEALEPLRVSGRLGAVLFQFAPWITRAPDGLALVDECRTRMADYLMAAEFRNQSWFDDQHAPWSLDFLRERSLVHVIVDAPPDVTNRVHTVWEATNPQLAMVRLHGRNTQTWSATGAASAADRFDYDYDDDELRELAAPIRAIATKAGRTHVIFNNCFEDQGQRNARTLVRLLGDSAAVPVA</sequence>
<evidence type="ECO:0000313" key="2">
    <source>
        <dbReference type="Proteomes" id="UP000248918"/>
    </source>
</evidence>
<gene>
    <name evidence="1" type="ORF">BX591_11559</name>
</gene>
<dbReference type="Proteomes" id="UP000248918">
    <property type="component" value="Unassembled WGS sequence"/>
</dbReference>
<dbReference type="PANTHER" id="PTHR30348:SF13">
    <property type="entry name" value="UPF0759 PROTEIN YUNF"/>
    <property type="match status" value="1"/>
</dbReference>
<accession>A0A329BTA4</accession>
<dbReference type="Gene3D" id="3.20.20.410">
    <property type="entry name" value="Protein of unknown function UPF0759"/>
    <property type="match status" value="1"/>
</dbReference>
<dbReference type="AlphaFoldDB" id="A0A329BTA4"/>
<dbReference type="EMBL" id="QLTK01000015">
    <property type="protein sequence ID" value="RAS25813.1"/>
    <property type="molecule type" value="Genomic_DNA"/>
</dbReference>
<dbReference type="PANTHER" id="PTHR30348">
    <property type="entry name" value="UNCHARACTERIZED PROTEIN YECE"/>
    <property type="match status" value="1"/>
</dbReference>
<reference evidence="1 2" key="1">
    <citation type="submission" date="2018-06" db="EMBL/GenBank/DDBJ databases">
        <title>Genomic Encyclopedia of Type Strains, Phase III (KMG-III): the genomes of soil and plant-associated and newly described type strains.</title>
        <authorList>
            <person name="Whitman W."/>
        </authorList>
    </citation>
    <scope>NUCLEOTIDE SEQUENCE [LARGE SCALE GENOMIC DNA]</scope>
    <source>
        <strain evidence="1 2">LMG 23644</strain>
    </source>
</reference>
<name>A0A329BTA4_9BURK</name>